<evidence type="ECO:0000259" key="1">
    <source>
        <dbReference type="Pfam" id="PF11896"/>
    </source>
</evidence>
<dbReference type="AlphaFoldDB" id="T1CTU2"/>
<reference evidence="2" key="2">
    <citation type="journal article" date="2014" name="ISME J.">
        <title>Microbial stratification in low pH oxic and suboxic macroscopic growths along an acid mine drainage.</title>
        <authorList>
            <person name="Mendez-Garcia C."/>
            <person name="Mesa V."/>
            <person name="Sprenger R.R."/>
            <person name="Richter M."/>
            <person name="Diez M.S."/>
            <person name="Solano J."/>
            <person name="Bargiela R."/>
            <person name="Golyshina O.V."/>
            <person name="Manteca A."/>
            <person name="Ramos J.L."/>
            <person name="Gallego J.R."/>
            <person name="Llorente I."/>
            <person name="Martins Dos Santos V.A."/>
            <person name="Jensen O.N."/>
            <person name="Pelaez A.I."/>
            <person name="Sanchez J."/>
            <person name="Ferrer M."/>
        </authorList>
    </citation>
    <scope>NUCLEOTIDE SEQUENCE</scope>
</reference>
<feature type="domain" description="Alpha-1,4-glucan:maltose-1-phosphate maltosyltransferase" evidence="1">
    <location>
        <begin position="1"/>
        <end position="103"/>
    </location>
</feature>
<name>T1CTU2_9ZZZZ</name>
<accession>T1CTU2</accession>
<dbReference type="InterPro" id="IPR013783">
    <property type="entry name" value="Ig-like_fold"/>
</dbReference>
<protein>
    <recommendedName>
        <fullName evidence="1">Alpha-1,4-glucan:maltose-1-phosphate maltosyltransferase domain-containing protein</fullName>
    </recommendedName>
</protein>
<dbReference type="Gene3D" id="2.60.40.10">
    <property type="entry name" value="Immunoglobulins"/>
    <property type="match status" value="1"/>
</dbReference>
<dbReference type="Pfam" id="PF11896">
    <property type="entry name" value="GlgE_dom_N_S"/>
    <property type="match status" value="1"/>
</dbReference>
<comment type="caution">
    <text evidence="2">The sequence shown here is derived from an EMBL/GenBank/DDBJ whole genome shotgun (WGS) entry which is preliminary data.</text>
</comment>
<reference evidence="2" key="1">
    <citation type="submission" date="2013-08" db="EMBL/GenBank/DDBJ databases">
        <authorList>
            <person name="Mendez C."/>
            <person name="Richter M."/>
            <person name="Ferrer M."/>
            <person name="Sanchez J."/>
        </authorList>
    </citation>
    <scope>NUCLEOTIDE SEQUENCE</scope>
</reference>
<feature type="non-terminal residue" evidence="2">
    <location>
        <position position="103"/>
    </location>
</feature>
<organism evidence="2">
    <name type="scientific">mine drainage metagenome</name>
    <dbReference type="NCBI Taxonomy" id="410659"/>
    <lineage>
        <taxon>unclassified sequences</taxon>
        <taxon>metagenomes</taxon>
        <taxon>ecological metagenomes</taxon>
    </lineage>
</organism>
<dbReference type="InterPro" id="IPR021828">
    <property type="entry name" value="GlgE_dom_N/S"/>
</dbReference>
<dbReference type="GO" id="GO:0004553">
    <property type="term" value="F:hydrolase activity, hydrolyzing O-glycosyl compounds"/>
    <property type="evidence" value="ECO:0007669"/>
    <property type="project" value="InterPro"/>
</dbReference>
<gene>
    <name evidence="2" type="ORF">B1B_03962</name>
</gene>
<sequence>MQPLGNDRWRAEFAVTELGEYRYTVEGWIDAFTTWRNAMKKRIEAGQETHIERMAGSILVAAAAKRAKKDDAKRLKEFSVQLNNTDQAAASAAALDPALESLM</sequence>
<evidence type="ECO:0000313" key="2">
    <source>
        <dbReference type="EMBL" id="EQD72179.1"/>
    </source>
</evidence>
<proteinExistence type="predicted"/>
<dbReference type="EMBL" id="AUZY01002470">
    <property type="protein sequence ID" value="EQD72179.1"/>
    <property type="molecule type" value="Genomic_DNA"/>
</dbReference>